<dbReference type="OMA" id="GHNSGTR"/>
<dbReference type="AlphaFoldDB" id="A0A0E0Q4J1"/>
<evidence type="ECO:0000313" key="3">
    <source>
        <dbReference type="EnsemblPlants" id="ORUFI07G04090.1"/>
    </source>
</evidence>
<keyword evidence="1" id="KW-1133">Transmembrane helix</keyword>
<accession>A0A0E0Q4J1</accession>
<keyword evidence="1" id="KW-0812">Transmembrane</keyword>
<reference evidence="3" key="2">
    <citation type="submission" date="2015-06" db="UniProtKB">
        <authorList>
            <consortium name="EnsemblPlants"/>
        </authorList>
    </citation>
    <scope>IDENTIFICATION</scope>
</reference>
<evidence type="ECO:0000313" key="4">
    <source>
        <dbReference type="Proteomes" id="UP000008022"/>
    </source>
</evidence>
<name>A0A0E0Q4J1_ORYRU</name>
<dbReference type="Proteomes" id="UP000008022">
    <property type="component" value="Unassembled WGS sequence"/>
</dbReference>
<dbReference type="EnsemblPlants" id="ORUFI07G04090.1">
    <property type="protein sequence ID" value="ORUFI07G04090.1"/>
    <property type="gene ID" value="ORUFI07G04090"/>
</dbReference>
<protein>
    <recommendedName>
        <fullName evidence="5">PGG domain-containing protein</fullName>
    </recommendedName>
</protein>
<sequence length="301" mass="32570">MLVMMLRKLLLNTFVYPMPVGIWDEQCQLVYKTIMAVLHALNPILRPRTLGHNSGTRRDIFGSSPGGGDAGRHFRSEESMAVSCQQNEIRLGHSSSGERVLHPFARGGAGGGAPFAHGEEHIAIDIDLLLQATPNIFSAREASPTPVTPDDRVVVAQTLQTILASILPLCAASRPLFKDGPEYAKVVTFGFLGTIVLVAYAGVFAKAANSKAALRLVVSAAIAAMTFAVASQLSGIGYIYNSRPAPAAVNDGAGAGHLSSRRKKQWKPIVFDWVIMLTRFLLCSPFQNVKNVRRRSFFLNV</sequence>
<organism evidence="3 4">
    <name type="scientific">Oryza rufipogon</name>
    <name type="common">Brownbeard rice</name>
    <name type="synonym">Asian wild rice</name>
    <dbReference type="NCBI Taxonomy" id="4529"/>
    <lineage>
        <taxon>Eukaryota</taxon>
        <taxon>Viridiplantae</taxon>
        <taxon>Streptophyta</taxon>
        <taxon>Embryophyta</taxon>
        <taxon>Tracheophyta</taxon>
        <taxon>Spermatophyta</taxon>
        <taxon>Magnoliopsida</taxon>
        <taxon>Liliopsida</taxon>
        <taxon>Poales</taxon>
        <taxon>Poaceae</taxon>
        <taxon>BOP clade</taxon>
        <taxon>Oryzoideae</taxon>
        <taxon>Oryzeae</taxon>
        <taxon>Oryzinae</taxon>
        <taxon>Oryza</taxon>
    </lineage>
</organism>
<dbReference type="Gramene" id="ORUFI07G04090.1">
    <property type="protein sequence ID" value="ORUFI07G04090.1"/>
    <property type="gene ID" value="ORUFI07G04090"/>
</dbReference>
<feature type="chain" id="PRO_5002370816" description="PGG domain-containing protein" evidence="2">
    <location>
        <begin position="18"/>
        <end position="301"/>
    </location>
</feature>
<proteinExistence type="predicted"/>
<keyword evidence="4" id="KW-1185">Reference proteome</keyword>
<evidence type="ECO:0000256" key="2">
    <source>
        <dbReference type="SAM" id="SignalP"/>
    </source>
</evidence>
<dbReference type="HOGENOM" id="CLU_080566_0_0_1"/>
<dbReference type="eggNOG" id="ENOG502R4W1">
    <property type="taxonomic scope" value="Eukaryota"/>
</dbReference>
<reference evidence="4" key="1">
    <citation type="submission" date="2013-06" db="EMBL/GenBank/DDBJ databases">
        <authorList>
            <person name="Zhao Q."/>
        </authorList>
    </citation>
    <scope>NUCLEOTIDE SEQUENCE</scope>
    <source>
        <strain evidence="4">cv. W1943</strain>
    </source>
</reference>
<feature type="transmembrane region" description="Helical" evidence="1">
    <location>
        <begin position="183"/>
        <end position="204"/>
    </location>
</feature>
<keyword evidence="1" id="KW-0472">Membrane</keyword>
<evidence type="ECO:0000256" key="1">
    <source>
        <dbReference type="SAM" id="Phobius"/>
    </source>
</evidence>
<feature type="signal peptide" evidence="2">
    <location>
        <begin position="1"/>
        <end position="17"/>
    </location>
</feature>
<keyword evidence="2" id="KW-0732">Signal</keyword>
<feature type="transmembrane region" description="Helical" evidence="1">
    <location>
        <begin position="216"/>
        <end position="240"/>
    </location>
</feature>
<feature type="transmembrane region" description="Helical" evidence="1">
    <location>
        <begin position="269"/>
        <end position="287"/>
    </location>
</feature>
<evidence type="ECO:0008006" key="5">
    <source>
        <dbReference type="Google" id="ProtNLM"/>
    </source>
</evidence>